<dbReference type="InterPro" id="IPR025746">
    <property type="entry name" value="PilX_N_dom"/>
</dbReference>
<dbReference type="Proteomes" id="UP000292087">
    <property type="component" value="Unassembled WGS sequence"/>
</dbReference>
<proteinExistence type="predicted"/>
<reference evidence="3 4" key="1">
    <citation type="submission" date="2019-02" db="EMBL/GenBank/DDBJ databases">
        <title>WGS of Pseudoxanthomonas species novum from clinical isolates.</title>
        <authorList>
            <person name="Bernier A.-M."/>
            <person name="Bernard K."/>
            <person name="Vachon A."/>
        </authorList>
    </citation>
    <scope>NUCLEOTIDE SEQUENCE [LARGE SCALE GENOMIC DNA]</scope>
    <source>
        <strain evidence="3 4">NML140781</strain>
    </source>
</reference>
<evidence type="ECO:0000256" key="1">
    <source>
        <dbReference type="SAM" id="Phobius"/>
    </source>
</evidence>
<gene>
    <name evidence="3" type="ORF">EA656_10525</name>
</gene>
<evidence type="ECO:0000313" key="4">
    <source>
        <dbReference type="Proteomes" id="UP000292087"/>
    </source>
</evidence>
<accession>A0A4Q8LVG8</accession>
<evidence type="ECO:0000313" key="3">
    <source>
        <dbReference type="EMBL" id="TAA36062.1"/>
    </source>
</evidence>
<keyword evidence="1" id="KW-1133">Transmembrane helix</keyword>
<dbReference type="EMBL" id="SHMF01000002">
    <property type="protein sequence ID" value="TAA36062.1"/>
    <property type="molecule type" value="Genomic_DNA"/>
</dbReference>
<keyword evidence="1" id="KW-0812">Transmembrane</keyword>
<dbReference type="Pfam" id="PF14341">
    <property type="entry name" value="PilX_N"/>
    <property type="match status" value="1"/>
</dbReference>
<feature type="transmembrane region" description="Helical" evidence="1">
    <location>
        <begin position="20"/>
        <end position="44"/>
    </location>
</feature>
<feature type="domain" description="Type 4 fimbrial biogenesis protein PilX N-terminal" evidence="2">
    <location>
        <begin position="17"/>
        <end position="65"/>
    </location>
</feature>
<evidence type="ECO:0000259" key="2">
    <source>
        <dbReference type="Pfam" id="PF14341"/>
    </source>
</evidence>
<dbReference type="AlphaFoldDB" id="A0A4Q8LVG8"/>
<sequence>MEIERKLRAPRTPGRQAGAILYVALVMLLLLALLGLSGMTVASMQEKMASNYRQSDLAFQNAEAQARQKEAALKASALSVTKDSTACTFDALAWSRTQGAANAVYVRRLVCDATTGTSSNLGATLDASSVGSAYEITSLAVDTPSSPAATAVVQTIYIP</sequence>
<protein>
    <submittedName>
        <fullName evidence="3">Protein PilX</fullName>
    </submittedName>
</protein>
<name>A0A4Q8LVG8_9GAMM</name>
<keyword evidence="1" id="KW-0472">Membrane</keyword>
<comment type="caution">
    <text evidence="3">The sequence shown here is derived from an EMBL/GenBank/DDBJ whole genome shotgun (WGS) entry which is preliminary data.</text>
</comment>
<organism evidence="3 4">
    <name type="scientific">Pseudoxanthomonas winnipegensis</name>
    <dbReference type="NCBI Taxonomy" id="2480810"/>
    <lineage>
        <taxon>Bacteria</taxon>
        <taxon>Pseudomonadati</taxon>
        <taxon>Pseudomonadota</taxon>
        <taxon>Gammaproteobacteria</taxon>
        <taxon>Lysobacterales</taxon>
        <taxon>Lysobacteraceae</taxon>
        <taxon>Pseudoxanthomonas</taxon>
    </lineage>
</organism>
<dbReference type="RefSeq" id="WP_130523609.1">
    <property type="nucleotide sequence ID" value="NZ_SHLZ01000001.1"/>
</dbReference>